<organism evidence="3 4">
    <name type="scientific">Nitratireductor thuwali</name>
    <dbReference type="NCBI Taxonomy" id="2267699"/>
    <lineage>
        <taxon>Bacteria</taxon>
        <taxon>Pseudomonadati</taxon>
        <taxon>Pseudomonadota</taxon>
        <taxon>Alphaproteobacteria</taxon>
        <taxon>Hyphomicrobiales</taxon>
        <taxon>Phyllobacteriaceae</taxon>
        <taxon>Nitratireductor</taxon>
    </lineage>
</organism>
<gene>
    <name evidence="3" type="ORF">NTH_02297</name>
</gene>
<dbReference type="Proteomes" id="UP001342418">
    <property type="component" value="Chromosome"/>
</dbReference>
<feature type="region of interest" description="Disordered" evidence="2">
    <location>
        <begin position="276"/>
        <end position="301"/>
    </location>
</feature>
<sequence>MSSVRPHVDFAMLDVMDVEAGGDVGRVVLGGLADLPGHTVADKARILRDRADGLRQILIEEPLGDPSVCINLIVPPAAQDGTAGLIVMGTMGYPDFSGSNAMCAVAALIEEKRIEMPEGGGGILLETPGGLAWMRVERGASLAIEYEALPAFVVSTGEVVEVPGYGAVHFDLVYGGVLYAVIAADEVGVDPARTPPAELARFFTTFLPRATDQVAHPLHHVTRPRLSLGLLAGPIEHDNDGSRAHVAVYMHPGVICHGPTGTGTSALIARMHSRGETAPDTRLRTVSPSGNSFSGTLIGSTRVGSRPAVRTRVLGMPQVIGRRRLRVERSQIERSGIVHLFDGAFGAIQ</sequence>
<evidence type="ECO:0000256" key="1">
    <source>
        <dbReference type="ARBA" id="ARBA00007529"/>
    </source>
</evidence>
<dbReference type="GO" id="GO:0050346">
    <property type="term" value="F:trans-L-3-hydroxyproline dehydratase activity"/>
    <property type="evidence" value="ECO:0007669"/>
    <property type="project" value="UniProtKB-EC"/>
</dbReference>
<name>A0ABY5MKR6_9HYPH</name>
<protein>
    <submittedName>
        <fullName evidence="3">Trans-3-hydroxy-L-proline dehydratase</fullName>
        <ecNumber evidence="3">4.2.1.77</ecNumber>
    </submittedName>
</protein>
<dbReference type="EMBL" id="CP030941">
    <property type="protein sequence ID" value="UUP17821.1"/>
    <property type="molecule type" value="Genomic_DNA"/>
</dbReference>
<dbReference type="PANTHER" id="PTHR33442">
    <property type="entry name" value="TRANS-3-HYDROXY-L-PROLINE DEHYDRATASE"/>
    <property type="match status" value="1"/>
</dbReference>
<dbReference type="RefSeq" id="WP_338530110.1">
    <property type="nucleotide sequence ID" value="NZ_CP030941.1"/>
</dbReference>
<dbReference type="SUPFAM" id="SSF54506">
    <property type="entry name" value="Diaminopimelate epimerase-like"/>
    <property type="match status" value="1"/>
</dbReference>
<comment type="similarity">
    <text evidence="1">Belongs to the proline racemase family.</text>
</comment>
<evidence type="ECO:0000313" key="4">
    <source>
        <dbReference type="Proteomes" id="UP001342418"/>
    </source>
</evidence>
<dbReference type="PANTHER" id="PTHR33442:SF5">
    <property type="entry name" value="BIFUNCTIONAL TRANS-3-HYDROXY-L-PROLINE DEHYDRATASE_2-EPIMERASE"/>
    <property type="match status" value="1"/>
</dbReference>
<reference evidence="3 4" key="1">
    <citation type="submission" date="2018-07" db="EMBL/GenBank/DDBJ databases">
        <title>Genome sequence of Nitratireductor thuwali#1536.</title>
        <authorList>
            <person name="Michoud G."/>
            <person name="Merlino G."/>
            <person name="Sefrji F.O."/>
            <person name="Daffonchio D."/>
        </authorList>
    </citation>
    <scope>NUCLEOTIDE SEQUENCE [LARGE SCALE GENOMIC DNA]</scope>
    <source>
        <strain evidence="4">Nit1536</strain>
    </source>
</reference>
<keyword evidence="4" id="KW-1185">Reference proteome</keyword>
<dbReference type="InterPro" id="IPR008794">
    <property type="entry name" value="Pro_racemase_fam"/>
</dbReference>
<feature type="compositionally biased region" description="Polar residues" evidence="2">
    <location>
        <begin position="284"/>
        <end position="301"/>
    </location>
</feature>
<dbReference type="Pfam" id="PF05544">
    <property type="entry name" value="Pro_racemase"/>
    <property type="match status" value="1"/>
</dbReference>
<evidence type="ECO:0000256" key="2">
    <source>
        <dbReference type="SAM" id="MobiDB-lite"/>
    </source>
</evidence>
<evidence type="ECO:0000313" key="3">
    <source>
        <dbReference type="EMBL" id="UUP17821.1"/>
    </source>
</evidence>
<keyword evidence="3" id="KW-0456">Lyase</keyword>
<accession>A0ABY5MKR6</accession>
<dbReference type="Gene3D" id="3.10.310.10">
    <property type="entry name" value="Diaminopimelate Epimerase, Chain A, domain 1"/>
    <property type="match status" value="2"/>
</dbReference>
<dbReference type="EC" id="4.2.1.77" evidence="3"/>
<proteinExistence type="inferred from homology"/>